<evidence type="ECO:0000313" key="2">
    <source>
        <dbReference type="EMBL" id="BAB92766.1"/>
    </source>
</evidence>
<gene>
    <name evidence="2" type="primary">B1011A07.20</name>
</gene>
<organism evidence="2">
    <name type="scientific">Oryza sativa subsp. japonica</name>
    <name type="common">Rice</name>
    <dbReference type="NCBI Taxonomy" id="39947"/>
    <lineage>
        <taxon>Eukaryota</taxon>
        <taxon>Viridiplantae</taxon>
        <taxon>Streptophyta</taxon>
        <taxon>Embryophyta</taxon>
        <taxon>Tracheophyta</taxon>
        <taxon>Spermatophyta</taxon>
        <taxon>Magnoliopsida</taxon>
        <taxon>Liliopsida</taxon>
        <taxon>Poales</taxon>
        <taxon>Poaceae</taxon>
        <taxon>BOP clade</taxon>
        <taxon>Oryzoideae</taxon>
        <taxon>Oryzeae</taxon>
        <taxon>Oryzinae</taxon>
        <taxon>Oryza</taxon>
        <taxon>Oryza sativa</taxon>
    </lineage>
</organism>
<dbReference type="EMBL" id="AP003722">
    <property type="protein sequence ID" value="BAB92766.1"/>
    <property type="molecule type" value="Genomic_DNA"/>
</dbReference>
<sequence length="136" mass="14422">MEGEPRTVATGGDGRGEAKERWQQARMTEGKPRTMATVGGDWEVTRSSGGDSSAVVDICAKEAACSDVSADDVDENPKLRSAYCCASPLSGMELLMNIADPYITAGFLAPAIASSWCCCAVSHDGVNRCCFLLRHN</sequence>
<feature type="compositionally biased region" description="Basic and acidic residues" evidence="1">
    <location>
        <begin position="14"/>
        <end position="32"/>
    </location>
</feature>
<name>A0A9K3Y7J3_ORYSJ</name>
<dbReference type="AlphaFoldDB" id="A0A9K3Y7J3"/>
<accession>A0A9K3Y7J3</accession>
<protein>
    <submittedName>
        <fullName evidence="2">Uncharacterized protein</fullName>
    </submittedName>
</protein>
<dbReference type="Proteomes" id="UP000817658">
    <property type="component" value="Chromosome 1"/>
</dbReference>
<reference evidence="2" key="1">
    <citation type="journal article" date="2002" name="Nature">
        <title>The genome sequence and structure of rice chromosome 1.</title>
        <authorList>
            <person name="Sasaki T."/>
            <person name="Matsumoto T."/>
            <person name="Yamamoto K."/>
            <person name="Sakata K."/>
            <person name="Baba T."/>
            <person name="Katayose Y."/>
            <person name="Wu J."/>
            <person name="Niimura Y."/>
            <person name="Cheng Z."/>
            <person name="Nagamura Y."/>
            <person name="Antonio B.A."/>
            <person name="Kanamori H."/>
            <person name="Hosokawa S."/>
            <person name="Masukawa M."/>
            <person name="Arikawa K."/>
            <person name="Chiden Y."/>
            <person name="Hayashi M."/>
            <person name="Okamoto M."/>
            <person name="Ando T."/>
            <person name="Aoki H."/>
            <person name="Arita K."/>
            <person name="Hamada M."/>
            <person name="Harada C."/>
            <person name="Hijishita S."/>
            <person name="Honda M."/>
            <person name="Ichikawa Y."/>
            <person name="Idonuma A."/>
            <person name="Iijima M."/>
            <person name="Ikeda M."/>
            <person name="Ikeno M."/>
            <person name="Itoh S."/>
            <person name="Itoh T."/>
            <person name="Itoh Y."/>
            <person name="Itoh Y."/>
            <person name="Iwabuchi A."/>
            <person name="Kamiya K."/>
            <person name="Karasawa W."/>
            <person name="Katagiri S."/>
            <person name="Kikuta A."/>
            <person name="Kobayashi N."/>
            <person name="Kono I."/>
            <person name="Machita K."/>
            <person name="Maehara T."/>
            <person name="Mizuno H."/>
            <person name="Mizubayashi T."/>
            <person name="Mukai Y."/>
            <person name="Nagasaki H."/>
            <person name="Nakashima M."/>
            <person name="Nakama Y."/>
            <person name="Nakamichi Y."/>
            <person name="Nakamura M."/>
            <person name="Namiki N."/>
            <person name="Negishi M."/>
            <person name="Ohta I."/>
            <person name="Ono N."/>
            <person name="Saji S."/>
            <person name="Sakai K."/>
            <person name="Shibata M."/>
            <person name="Shimokawa T."/>
            <person name="Shomura A."/>
            <person name="Song J."/>
            <person name="Takazaki Y."/>
            <person name="Terasawa K."/>
            <person name="Tsuji K."/>
            <person name="Waki K."/>
            <person name="Yamagata H."/>
            <person name="Yamane H."/>
            <person name="Yoshiki S."/>
            <person name="Yoshihara R."/>
            <person name="Yukawa K."/>
            <person name="Zhong H."/>
            <person name="Iwama H."/>
            <person name="Endo T."/>
            <person name="Ito H."/>
            <person name="Hahn J.H."/>
            <person name="Kim H.I."/>
            <person name="Eun M.Y."/>
            <person name="Yano M."/>
            <person name="Jiang J."/>
            <person name="Gojobori T."/>
        </authorList>
    </citation>
    <scope>NUCLEOTIDE SEQUENCE [LARGE SCALE GENOMIC DNA]</scope>
</reference>
<feature type="region of interest" description="Disordered" evidence="1">
    <location>
        <begin position="1"/>
        <end position="35"/>
    </location>
</feature>
<evidence type="ECO:0000256" key="1">
    <source>
        <dbReference type="SAM" id="MobiDB-lite"/>
    </source>
</evidence>
<proteinExistence type="predicted"/>